<protein>
    <submittedName>
        <fullName evidence="2">Flp/Fap pilin component</fullName>
    </submittedName>
</protein>
<feature type="transmembrane region" description="Helical" evidence="1">
    <location>
        <begin position="20"/>
        <end position="38"/>
    </location>
</feature>
<sequence length="59" mass="6448">MKEMVRRFFTEESGQGMTEYALILALVSIVAIGALFAMGGRIEEIFEQITGSFSGEGLD</sequence>
<dbReference type="eggNOG" id="ENOG5033BJ4">
    <property type="taxonomic scope" value="Bacteria"/>
</dbReference>
<evidence type="ECO:0000256" key="1">
    <source>
        <dbReference type="SAM" id="Phobius"/>
    </source>
</evidence>
<name>C0GKL3_DETAL</name>
<dbReference type="Proteomes" id="UP000006443">
    <property type="component" value="Unassembled WGS sequence"/>
</dbReference>
<organism evidence="2 3">
    <name type="scientific">Dethiobacter alkaliphilus AHT 1</name>
    <dbReference type="NCBI Taxonomy" id="555088"/>
    <lineage>
        <taxon>Bacteria</taxon>
        <taxon>Bacillati</taxon>
        <taxon>Bacillota</taxon>
        <taxon>Dethiobacteria</taxon>
        <taxon>Dethiobacterales</taxon>
        <taxon>Dethiobacteraceae</taxon>
        <taxon>Dethiobacter</taxon>
    </lineage>
</organism>
<proteinExistence type="predicted"/>
<dbReference type="EMBL" id="ACJM01000025">
    <property type="protein sequence ID" value="EEG76105.1"/>
    <property type="molecule type" value="Genomic_DNA"/>
</dbReference>
<evidence type="ECO:0000313" key="2">
    <source>
        <dbReference type="EMBL" id="EEG76105.1"/>
    </source>
</evidence>
<keyword evidence="1" id="KW-0472">Membrane</keyword>
<evidence type="ECO:0000313" key="3">
    <source>
        <dbReference type="Proteomes" id="UP000006443"/>
    </source>
</evidence>
<dbReference type="STRING" id="555088.DealDRAFT_3022"/>
<comment type="caution">
    <text evidence="2">The sequence shown here is derived from an EMBL/GenBank/DDBJ whole genome shotgun (WGS) entry which is preliminary data.</text>
</comment>
<keyword evidence="1" id="KW-0812">Transmembrane</keyword>
<keyword evidence="3" id="KW-1185">Reference proteome</keyword>
<reference evidence="2 3" key="1">
    <citation type="submission" date="2009-02" db="EMBL/GenBank/DDBJ databases">
        <title>Sequencing of the draft genome and assembly of Dethiobacter alkaliphilus AHT 1.</title>
        <authorList>
            <consortium name="US DOE Joint Genome Institute (JGI-PGF)"/>
            <person name="Lucas S."/>
            <person name="Copeland A."/>
            <person name="Lapidus A."/>
            <person name="Glavina del Rio T."/>
            <person name="Dalin E."/>
            <person name="Tice H."/>
            <person name="Bruce D."/>
            <person name="Goodwin L."/>
            <person name="Pitluck S."/>
            <person name="Larimer F."/>
            <person name="Land M.L."/>
            <person name="Hauser L."/>
            <person name="Muyzer G."/>
        </authorList>
    </citation>
    <scope>NUCLEOTIDE SEQUENCE [LARGE SCALE GENOMIC DNA]</scope>
    <source>
        <strain evidence="2 3">AHT 1</strain>
    </source>
</reference>
<keyword evidence="1" id="KW-1133">Transmembrane helix</keyword>
<gene>
    <name evidence="2" type="ORF">DealDRAFT_3022</name>
</gene>
<dbReference type="InterPro" id="IPR007047">
    <property type="entry name" value="Flp_Fap"/>
</dbReference>
<dbReference type="RefSeq" id="WP_008519015.1">
    <property type="nucleotide sequence ID" value="NZ_ACJM01000025.1"/>
</dbReference>
<accession>C0GKL3</accession>
<dbReference type="AlphaFoldDB" id="C0GKL3"/>
<dbReference type="Pfam" id="PF04964">
    <property type="entry name" value="Flp_Fap"/>
    <property type="match status" value="1"/>
</dbReference>